<gene>
    <name evidence="1" type="ORF">IFR04_006172</name>
</gene>
<organism evidence="1 2">
    <name type="scientific">Cadophora malorum</name>
    <dbReference type="NCBI Taxonomy" id="108018"/>
    <lineage>
        <taxon>Eukaryota</taxon>
        <taxon>Fungi</taxon>
        <taxon>Dikarya</taxon>
        <taxon>Ascomycota</taxon>
        <taxon>Pezizomycotina</taxon>
        <taxon>Leotiomycetes</taxon>
        <taxon>Helotiales</taxon>
        <taxon>Ploettnerulaceae</taxon>
        <taxon>Cadophora</taxon>
    </lineage>
</organism>
<proteinExistence type="predicted"/>
<reference evidence="1" key="1">
    <citation type="submission" date="2021-02" db="EMBL/GenBank/DDBJ databases">
        <title>Genome sequence Cadophora malorum strain M34.</title>
        <authorList>
            <person name="Stefanovic E."/>
            <person name="Vu D."/>
            <person name="Scully C."/>
            <person name="Dijksterhuis J."/>
            <person name="Roader J."/>
            <person name="Houbraken J."/>
        </authorList>
    </citation>
    <scope>NUCLEOTIDE SEQUENCE</scope>
    <source>
        <strain evidence="1">M34</strain>
    </source>
</reference>
<evidence type="ECO:0000313" key="2">
    <source>
        <dbReference type="Proteomes" id="UP000664132"/>
    </source>
</evidence>
<sequence>MLDPLTALAFTGNILQFIDFGLKATSKAREVYLSADGVTAENADLEVLTTNIASVSGKLAASSGNSSGNASLDDICRQCKGSADDLLVALNKLKVEGTKGKWESARKGLKAVWGKKKVDDLRVRLESWRDEIQFHVVVQLRNDIDAEALRKSERFDTLDEYVKAILTTISVTENTIRQAMIVESNSSETRHKDTRAATLTEHSKTREHVKQAMLVESGNAETRHQQTEAVILTNSTEVKEEICNTIRVEGEKFNHRHSQTQEIIVAKQTEARVEITQALDTLDSNLRAEQEATRKDKTHTEKEKKRLQERSNTVTIALYALITVYERLQSMFVTLQSQGKMIIASKSWRGIWETKITQRSYAPERGIQLVVFKDVLSNTTQMRDSGDRDRVIERAIQDLCSPFWEALDPRSFEGWKYQWRLEADGPRSMVEYQDGALEFTDLSKLKFGSEPNSSPYDGLGNLIIISTLLEHALGSVSSTVELMRSLNEGGRRRRGLPFHSSHEFTMLVTEWTKAGRIIGYRAKAEELLDVRCAKRGIEDSATAKNPQGARKLYRWLFLEIESETCFFDIVSPDGGRAGGAALFAVVEYLIHFDFRLTAPVMTMTEHGLQAHVSRDELSVVTLVPTEASMKEDEPRTSQDLQRRVLHQANRVRQERHLPLRIKREARVLEDKL</sequence>
<keyword evidence="2" id="KW-1185">Reference proteome</keyword>
<protein>
    <recommendedName>
        <fullName evidence="3">Fungal N-terminal domain-containing protein</fullName>
    </recommendedName>
</protein>
<accession>A0A8H7TJ97</accession>
<dbReference type="EMBL" id="JAFJYH010000079">
    <property type="protein sequence ID" value="KAG4420684.1"/>
    <property type="molecule type" value="Genomic_DNA"/>
</dbReference>
<dbReference type="Proteomes" id="UP000664132">
    <property type="component" value="Unassembled WGS sequence"/>
</dbReference>
<name>A0A8H7TJ97_9HELO</name>
<evidence type="ECO:0008006" key="3">
    <source>
        <dbReference type="Google" id="ProtNLM"/>
    </source>
</evidence>
<dbReference type="AlphaFoldDB" id="A0A8H7TJ97"/>
<dbReference type="OrthoDB" id="3558752at2759"/>
<evidence type="ECO:0000313" key="1">
    <source>
        <dbReference type="EMBL" id="KAG4420684.1"/>
    </source>
</evidence>
<comment type="caution">
    <text evidence="1">The sequence shown here is derived from an EMBL/GenBank/DDBJ whole genome shotgun (WGS) entry which is preliminary data.</text>
</comment>